<dbReference type="Gene3D" id="3.40.50.80">
    <property type="entry name" value="Nucleotide-binding domain of ferredoxin-NADP reductase (FNR) module"/>
    <property type="match status" value="1"/>
</dbReference>
<dbReference type="InterPro" id="IPR017938">
    <property type="entry name" value="Riboflavin_synthase-like_b-brl"/>
</dbReference>
<dbReference type="EMBL" id="JAAOAR010000086">
    <property type="protein sequence ID" value="KAF5600726.1"/>
    <property type="molecule type" value="Genomic_DNA"/>
</dbReference>
<dbReference type="Gene3D" id="3.40.50.360">
    <property type="match status" value="1"/>
</dbReference>
<feature type="domain" description="FAD-binding FR-type" evidence="12">
    <location>
        <begin position="284"/>
        <end position="534"/>
    </location>
</feature>
<keyword evidence="3" id="KW-0285">Flavoprotein</keyword>
<evidence type="ECO:0000256" key="1">
    <source>
        <dbReference type="ARBA" id="ARBA00001917"/>
    </source>
</evidence>
<dbReference type="EC" id="1.6.2.4" evidence="8"/>
<dbReference type="InterPro" id="IPR017927">
    <property type="entry name" value="FAD-bd_FR_type"/>
</dbReference>
<gene>
    <name evidence="13" type="ORF">FPANT_2172</name>
</gene>
<dbReference type="AlphaFoldDB" id="A0A8H5PR33"/>
<keyword evidence="14" id="KW-1185">Reference proteome</keyword>
<proteinExistence type="predicted"/>
<dbReference type="PROSITE" id="PS50902">
    <property type="entry name" value="FLAVODOXIN_LIKE"/>
    <property type="match status" value="1"/>
</dbReference>
<keyword evidence="6" id="KW-0521">NADP</keyword>
<dbReference type="InterPro" id="IPR023173">
    <property type="entry name" value="NADPH_Cyt_P450_Rdtase_alpha"/>
</dbReference>
<evidence type="ECO:0000256" key="3">
    <source>
        <dbReference type="ARBA" id="ARBA00022630"/>
    </source>
</evidence>
<dbReference type="PROSITE" id="PS51384">
    <property type="entry name" value="FAD_FR"/>
    <property type="match status" value="1"/>
</dbReference>
<accession>A0A8H5PR33</accession>
<dbReference type="InterPro" id="IPR001094">
    <property type="entry name" value="Flavdoxin-like"/>
</dbReference>
<dbReference type="PRINTS" id="PR00369">
    <property type="entry name" value="FLAVODOXIN"/>
</dbReference>
<dbReference type="InterPro" id="IPR008254">
    <property type="entry name" value="Flavodoxin/NO_synth"/>
</dbReference>
<evidence type="ECO:0000259" key="11">
    <source>
        <dbReference type="PROSITE" id="PS50902"/>
    </source>
</evidence>
<dbReference type="PANTHER" id="PTHR19384:SF17">
    <property type="entry name" value="NADPH--CYTOCHROME P450 REDUCTASE"/>
    <property type="match status" value="1"/>
</dbReference>
<dbReference type="Pfam" id="PF00175">
    <property type="entry name" value="NAD_binding_1"/>
    <property type="match status" value="1"/>
</dbReference>
<evidence type="ECO:0000256" key="6">
    <source>
        <dbReference type="ARBA" id="ARBA00022857"/>
    </source>
</evidence>
<dbReference type="PANTHER" id="PTHR19384">
    <property type="entry name" value="NITRIC OXIDE SYNTHASE-RELATED"/>
    <property type="match status" value="1"/>
</dbReference>
<evidence type="ECO:0000259" key="12">
    <source>
        <dbReference type="PROSITE" id="PS51384"/>
    </source>
</evidence>
<dbReference type="SUPFAM" id="SSF63380">
    <property type="entry name" value="Riboflavin synthase domain-like"/>
    <property type="match status" value="1"/>
</dbReference>
<evidence type="ECO:0000256" key="5">
    <source>
        <dbReference type="ARBA" id="ARBA00022827"/>
    </source>
</evidence>
<dbReference type="Gene3D" id="2.40.30.10">
    <property type="entry name" value="Translation factors"/>
    <property type="match status" value="1"/>
</dbReference>
<evidence type="ECO:0000256" key="4">
    <source>
        <dbReference type="ARBA" id="ARBA00022643"/>
    </source>
</evidence>
<dbReference type="InterPro" id="IPR039261">
    <property type="entry name" value="FNR_nucleotide-bd"/>
</dbReference>
<comment type="cofactor">
    <cofactor evidence="2">
        <name>FAD</name>
        <dbReference type="ChEBI" id="CHEBI:57692"/>
    </cofactor>
</comment>
<feature type="domain" description="Flavodoxin-like" evidence="11">
    <location>
        <begin position="79"/>
        <end position="233"/>
    </location>
</feature>
<evidence type="ECO:0000313" key="13">
    <source>
        <dbReference type="EMBL" id="KAF5600726.1"/>
    </source>
</evidence>
<keyword evidence="4" id="KW-0288">FMN</keyword>
<dbReference type="InterPro" id="IPR001709">
    <property type="entry name" value="Flavoprot_Pyr_Nucl_cyt_Rdtase"/>
</dbReference>
<evidence type="ECO:0000256" key="9">
    <source>
        <dbReference type="SAM" id="MobiDB-lite"/>
    </source>
</evidence>
<comment type="caution">
    <text evidence="13">The sequence shown here is derived from an EMBL/GenBank/DDBJ whole genome shotgun (WGS) entry which is preliminary data.</text>
</comment>
<reference evidence="13 14" key="1">
    <citation type="submission" date="2020-05" db="EMBL/GenBank/DDBJ databases">
        <title>Identification and distribution of gene clusters putatively required for synthesis of sphingolipid metabolism inhibitors in phylogenetically diverse species of the filamentous fungus Fusarium.</title>
        <authorList>
            <person name="Kim H.-S."/>
            <person name="Busman M."/>
            <person name="Brown D.W."/>
            <person name="Divon H."/>
            <person name="Uhlig S."/>
            <person name="Proctor R.H."/>
        </authorList>
    </citation>
    <scope>NUCLEOTIDE SEQUENCE [LARGE SCALE GENOMIC DNA]</scope>
    <source>
        <strain evidence="13 14">NRRL 25211</strain>
    </source>
</reference>
<evidence type="ECO:0000256" key="10">
    <source>
        <dbReference type="SAM" id="Phobius"/>
    </source>
</evidence>
<sequence length="892" mass="99526">MEAETVDTPSDVPTFDAMTTMLTAVLVSLIAYFGHGPLQYLLFQSSTKTKSLGADSDDESDVASDKCIVKRLEEEDKNCVVLFGSQSGNAQEFAEKLAREAHTRFSLRSTVAEIDDYTYQNLHKLPEDTIVFLILASYGDGEPTDNAEQFYNFLSNEDDDGPFDRLREHGLQNLSYAAFGLGNSSYAHFNAVIRKVDEKLQLCGARRLGPVGEADDGKGTNAEDFIEWKDNMWPQVMEAFGLVEQEASDREPAFEVVEIPNHHGPIFQADYTDRTLAQQAQALTSHCFAPILEARLLSDAGGRSYIHVELDLKGKKLDYHTGDHLSVSPINSDVEVERFLRVFGLWDQRHETIRVRSLSDDLSPPFPSPCSYESAARFYIDICGPVSREVVSTLANSVSDAKQKTKLRQLGKDKEAFLALTDGSFYNIASMMEALFAGEAVNVPFAIIIEAMPKLQPRYYSISSSSALDANKVSITVAIESFSIQKTNRHFSGVATNFILDVASTENEVMSKSRVQPVSYTLPSKRPHPEPSLSAFVRTSSFRLPADPSIPILMIGPGTGVAPFRGFIRERVAMHRQGKDFAPMTLLYGCRKRTEDFLYEEEWKVYSAELGSKFTMYTAFSREQKNKVYVQDLIIQQSKDIASLVHSGGHVYVCGDVGMGRGVTETLCKVLSSETSVSLDDAQGILSDMRHSHRYQEDTFYTMSDDTPSPPTISVSVSIDPPTFTRGSVSPPSATISITATLHASEPITIFTWHTIFNLKLAQRRKNFICTDLTTGLPLQLESTKGPKRPQFSYELGGHDDQYFITLEPEKPVIIKHRFLRSAGLEGDRVFKPGHRYQLKVRDNEEAEWWRYGRKEDVMSPPGQFSSREGCEDPSGPPIQLSPIDPVDFEVK</sequence>
<evidence type="ECO:0000256" key="8">
    <source>
        <dbReference type="ARBA" id="ARBA00023797"/>
    </source>
</evidence>
<keyword evidence="10" id="KW-1133">Transmembrane helix</keyword>
<protein>
    <recommendedName>
        <fullName evidence="8">NADPH--hemoprotein reductase</fullName>
        <ecNumber evidence="8">1.6.2.4</ecNumber>
    </recommendedName>
</protein>
<dbReference type="SUPFAM" id="SSF52343">
    <property type="entry name" value="Ferredoxin reductase-like, C-terminal NADP-linked domain"/>
    <property type="match status" value="1"/>
</dbReference>
<dbReference type="Pfam" id="PF00258">
    <property type="entry name" value="Flavodoxin_1"/>
    <property type="match status" value="1"/>
</dbReference>
<evidence type="ECO:0000256" key="2">
    <source>
        <dbReference type="ARBA" id="ARBA00001974"/>
    </source>
</evidence>
<name>A0A8H5PR33_9HYPO</name>
<dbReference type="GO" id="GO:0003958">
    <property type="term" value="F:NADPH-hemoprotein reductase activity"/>
    <property type="evidence" value="ECO:0007669"/>
    <property type="project" value="UniProtKB-EC"/>
</dbReference>
<dbReference type="Proteomes" id="UP000544095">
    <property type="component" value="Unassembled WGS sequence"/>
</dbReference>
<dbReference type="GO" id="GO:0005829">
    <property type="term" value="C:cytosol"/>
    <property type="evidence" value="ECO:0007669"/>
    <property type="project" value="TreeGrafter"/>
</dbReference>
<dbReference type="InterPro" id="IPR029039">
    <property type="entry name" value="Flavoprotein-like_sf"/>
</dbReference>
<evidence type="ECO:0000256" key="7">
    <source>
        <dbReference type="ARBA" id="ARBA00023002"/>
    </source>
</evidence>
<dbReference type="InterPro" id="IPR001433">
    <property type="entry name" value="OxRdtase_FAD/NAD-bd"/>
</dbReference>
<evidence type="ECO:0000313" key="14">
    <source>
        <dbReference type="Proteomes" id="UP000544095"/>
    </source>
</evidence>
<dbReference type="InterPro" id="IPR003097">
    <property type="entry name" value="CysJ-like_FAD-binding"/>
</dbReference>
<dbReference type="SUPFAM" id="SSF52218">
    <property type="entry name" value="Flavoproteins"/>
    <property type="match status" value="1"/>
</dbReference>
<keyword evidence="10" id="KW-0812">Transmembrane</keyword>
<feature type="transmembrane region" description="Helical" evidence="10">
    <location>
        <begin position="20"/>
        <end position="43"/>
    </location>
</feature>
<keyword evidence="7" id="KW-0560">Oxidoreductase</keyword>
<dbReference type="Gene3D" id="1.20.990.10">
    <property type="entry name" value="NADPH-cytochrome p450 Reductase, Chain A, domain 3"/>
    <property type="match status" value="1"/>
</dbReference>
<dbReference type="GO" id="GO:0050660">
    <property type="term" value="F:flavin adenine dinucleotide binding"/>
    <property type="evidence" value="ECO:0007669"/>
    <property type="project" value="TreeGrafter"/>
</dbReference>
<keyword evidence="5" id="KW-0274">FAD</keyword>
<feature type="region of interest" description="Disordered" evidence="9">
    <location>
        <begin position="857"/>
        <end position="892"/>
    </location>
</feature>
<organism evidence="13 14">
    <name type="scientific">Fusarium pseudoanthophilum</name>
    <dbReference type="NCBI Taxonomy" id="48495"/>
    <lineage>
        <taxon>Eukaryota</taxon>
        <taxon>Fungi</taxon>
        <taxon>Dikarya</taxon>
        <taxon>Ascomycota</taxon>
        <taxon>Pezizomycotina</taxon>
        <taxon>Sordariomycetes</taxon>
        <taxon>Hypocreomycetidae</taxon>
        <taxon>Hypocreales</taxon>
        <taxon>Nectriaceae</taxon>
        <taxon>Fusarium</taxon>
        <taxon>Fusarium fujikuroi species complex</taxon>
    </lineage>
</organism>
<dbReference type="GO" id="GO:0010181">
    <property type="term" value="F:FMN binding"/>
    <property type="evidence" value="ECO:0007669"/>
    <property type="project" value="InterPro"/>
</dbReference>
<keyword evidence="10" id="KW-0472">Membrane</keyword>
<dbReference type="Pfam" id="PF00667">
    <property type="entry name" value="FAD_binding_1"/>
    <property type="match status" value="1"/>
</dbReference>
<comment type="cofactor">
    <cofactor evidence="1">
        <name>FMN</name>
        <dbReference type="ChEBI" id="CHEBI:58210"/>
    </cofactor>
</comment>
<dbReference type="PRINTS" id="PR00371">
    <property type="entry name" value="FPNCR"/>
</dbReference>
<dbReference type="FunFam" id="3.40.50.80:FF:000001">
    <property type="entry name" value="NADPH--cytochrome P450 reductase 1"/>
    <property type="match status" value="1"/>
</dbReference>